<feature type="region of interest" description="Disordered" evidence="1">
    <location>
        <begin position="87"/>
        <end position="112"/>
    </location>
</feature>
<proteinExistence type="predicted"/>
<accession>A0A6P5P695</accession>
<evidence type="ECO:0000313" key="3">
    <source>
        <dbReference type="RefSeq" id="XP_021009647.1"/>
    </source>
</evidence>
<keyword evidence="2" id="KW-1185">Reference proteome</keyword>
<dbReference type="Proteomes" id="UP000515126">
    <property type="component" value="Chromosome X"/>
</dbReference>
<sequence length="112" mass="12919">MGLINTKLQEYHMAESKSATTQAVKKDEKFKYNVKVTKKPVFMNIFNQAIVKKPLPPRAQTPLVKVKKEIKPQRLCLYHRVNEKPNQDVQYDLDKSEDSSTSSTTSYDLDSQ</sequence>
<feature type="compositionally biased region" description="Low complexity" evidence="1">
    <location>
        <begin position="99"/>
        <end position="112"/>
    </location>
</feature>
<feature type="compositionally biased region" description="Basic and acidic residues" evidence="1">
    <location>
        <begin position="87"/>
        <end position="98"/>
    </location>
</feature>
<protein>
    <submittedName>
        <fullName evidence="3">Uncharacterized protein LOC110287339</fullName>
    </submittedName>
</protein>
<evidence type="ECO:0000256" key="1">
    <source>
        <dbReference type="SAM" id="MobiDB-lite"/>
    </source>
</evidence>
<dbReference type="AlphaFoldDB" id="A0A6P5P695"/>
<organism evidence="2 3">
    <name type="scientific">Mus caroli</name>
    <name type="common">Ryukyu mouse</name>
    <name type="synonym">Ricefield mouse</name>
    <dbReference type="NCBI Taxonomy" id="10089"/>
    <lineage>
        <taxon>Eukaryota</taxon>
        <taxon>Metazoa</taxon>
        <taxon>Chordata</taxon>
        <taxon>Craniata</taxon>
        <taxon>Vertebrata</taxon>
        <taxon>Euteleostomi</taxon>
        <taxon>Mammalia</taxon>
        <taxon>Eutheria</taxon>
        <taxon>Euarchontoglires</taxon>
        <taxon>Glires</taxon>
        <taxon>Rodentia</taxon>
        <taxon>Myomorpha</taxon>
        <taxon>Muroidea</taxon>
        <taxon>Muridae</taxon>
        <taxon>Murinae</taxon>
        <taxon>Mus</taxon>
        <taxon>Mus</taxon>
    </lineage>
</organism>
<dbReference type="KEGG" id="mcal:110287339"/>
<dbReference type="GeneID" id="110287339"/>
<evidence type="ECO:0000313" key="2">
    <source>
        <dbReference type="Proteomes" id="UP000515126"/>
    </source>
</evidence>
<gene>
    <name evidence="3" type="primary">LOC110287339</name>
</gene>
<name>A0A6P5P695_MUSCR</name>
<dbReference type="RefSeq" id="XP_021009647.1">
    <property type="nucleotide sequence ID" value="XM_021153988.1"/>
</dbReference>
<reference evidence="3" key="1">
    <citation type="submission" date="2025-08" db="UniProtKB">
        <authorList>
            <consortium name="RefSeq"/>
        </authorList>
    </citation>
    <scope>IDENTIFICATION</scope>
</reference>